<keyword evidence="2" id="KW-1185">Reference proteome</keyword>
<name>A0A7S9KP16_EPIFF</name>
<dbReference type="EMBL" id="CP031386">
    <property type="protein sequence ID" value="QPG96435.1"/>
    <property type="molecule type" value="Genomic_DNA"/>
</dbReference>
<accession>A0A7S9KP16</accession>
<proteinExistence type="predicted"/>
<dbReference type="AlphaFoldDB" id="A0A7S9KP16"/>
<dbReference type="OrthoDB" id="4891219at2759"/>
<organism evidence="1 2">
    <name type="scientific">Epichloe festucae (strain Fl1)</name>
    <dbReference type="NCBI Taxonomy" id="877507"/>
    <lineage>
        <taxon>Eukaryota</taxon>
        <taxon>Fungi</taxon>
        <taxon>Dikarya</taxon>
        <taxon>Ascomycota</taxon>
        <taxon>Pezizomycotina</taxon>
        <taxon>Sordariomycetes</taxon>
        <taxon>Hypocreomycetidae</taxon>
        <taxon>Hypocreales</taxon>
        <taxon>Clavicipitaceae</taxon>
        <taxon>Epichloe</taxon>
    </lineage>
</organism>
<dbReference type="Proteomes" id="UP000594364">
    <property type="component" value="Chromosome 2"/>
</dbReference>
<evidence type="ECO:0000313" key="1">
    <source>
        <dbReference type="EMBL" id="QPG96435.1"/>
    </source>
</evidence>
<gene>
    <name evidence="1" type="ORF">C2857_004186</name>
</gene>
<evidence type="ECO:0000313" key="2">
    <source>
        <dbReference type="Proteomes" id="UP000594364"/>
    </source>
</evidence>
<reference evidence="1 2" key="1">
    <citation type="journal article" date="2018" name="PLoS Genet.">
        <title>Repeat elements organise 3D genome structure and mediate transcription in the filamentous fungus Epichloe festucae.</title>
        <authorList>
            <person name="Winter D.J."/>
            <person name="Ganley A.R.D."/>
            <person name="Young C.A."/>
            <person name="Liachko I."/>
            <person name="Schardl C.L."/>
            <person name="Dupont P.Y."/>
            <person name="Berry D."/>
            <person name="Ram A."/>
            <person name="Scott B."/>
            <person name="Cox M.P."/>
        </authorList>
    </citation>
    <scope>NUCLEOTIDE SEQUENCE [LARGE SCALE GENOMIC DNA]</scope>
    <source>
        <strain evidence="1 2">Fl1</strain>
    </source>
</reference>
<sequence>MKFLTVMSAFLPTKVVCESVDGYKMSLGRSELDSSTAIVFPWSEVSNHTGVVPTEYLSSHEDDFACPKGRGPNPLDCPATMTEIAALAKGGFIDVAAESCVSISKACCEVLVCAPSGEKVHVKSEEVMGRMWSPLAIKCVSGGRGGLWHDKDIKLYIQMSRPVVEELCAA</sequence>
<protein>
    <submittedName>
        <fullName evidence="1">Uncharacterized protein</fullName>
    </submittedName>
</protein>